<evidence type="ECO:0008006" key="3">
    <source>
        <dbReference type="Google" id="ProtNLM"/>
    </source>
</evidence>
<dbReference type="EMBL" id="BAAAPU010000004">
    <property type="protein sequence ID" value="GAA1974872.1"/>
    <property type="molecule type" value="Genomic_DNA"/>
</dbReference>
<keyword evidence="2" id="KW-1185">Reference proteome</keyword>
<name>A0ABN2RTX1_9MICO</name>
<evidence type="ECO:0000313" key="2">
    <source>
        <dbReference type="Proteomes" id="UP001500013"/>
    </source>
</evidence>
<gene>
    <name evidence="1" type="ORF">GCM10009817_13830</name>
</gene>
<sequence>MDRLETVRRRFREFAVEYASLPLYGTVSRHVADDAATASLLTEAQPGQARPVLWFAALHDLVLRRPDVPAARWYASVVGRGAVPTGDPWPDIRATVLAHEDELRSTIATRTTQTNEVNRSVYVAAGLSAAVDAVAAQQHRPHRSPDDPASGRVALVELGASAGLLLRVDRYRTTTVSPRGLRTSVGDLGSPVLCEGVDRSARRRALQPLPEVVARVGVDRHPVALDDEDAVRWLLACLWPDVPGRVERFEAARQVLRANPPPLLQGDLVDDVARAVDAVLDGAARAGGADHVVVYSSWALTYVARDRRFALVDQLARAARTVPALTWLTAEPPGCVPGLPDDPRAAAGLTVLGLRAWSGGVEARARVLGVAHPHGAWVDTW</sequence>
<evidence type="ECO:0000313" key="1">
    <source>
        <dbReference type="EMBL" id="GAA1974872.1"/>
    </source>
</evidence>
<reference evidence="1 2" key="1">
    <citation type="journal article" date="2019" name="Int. J. Syst. Evol. Microbiol.">
        <title>The Global Catalogue of Microorganisms (GCM) 10K type strain sequencing project: providing services to taxonomists for standard genome sequencing and annotation.</title>
        <authorList>
            <consortium name="The Broad Institute Genomics Platform"/>
            <consortium name="The Broad Institute Genome Sequencing Center for Infectious Disease"/>
            <person name="Wu L."/>
            <person name="Ma J."/>
        </authorList>
    </citation>
    <scope>NUCLEOTIDE SEQUENCE [LARGE SCALE GENOMIC DNA]</scope>
    <source>
        <strain evidence="1 2">JCM 15628</strain>
    </source>
</reference>
<accession>A0ABN2RTX1</accession>
<dbReference type="RefSeq" id="WP_344059809.1">
    <property type="nucleotide sequence ID" value="NZ_BAAAPU010000004.1"/>
</dbReference>
<protein>
    <recommendedName>
        <fullName evidence="3">DUF2332 domain-containing protein</fullName>
    </recommendedName>
</protein>
<proteinExistence type="predicted"/>
<dbReference type="InterPro" id="IPR011200">
    <property type="entry name" value="UCP012608"/>
</dbReference>
<comment type="caution">
    <text evidence="1">The sequence shown here is derived from an EMBL/GenBank/DDBJ whole genome shotgun (WGS) entry which is preliminary data.</text>
</comment>
<dbReference type="Proteomes" id="UP001500013">
    <property type="component" value="Unassembled WGS sequence"/>
</dbReference>
<organism evidence="1 2">
    <name type="scientific">Terrabacter lapilli</name>
    <dbReference type="NCBI Taxonomy" id="436231"/>
    <lineage>
        <taxon>Bacteria</taxon>
        <taxon>Bacillati</taxon>
        <taxon>Actinomycetota</taxon>
        <taxon>Actinomycetes</taxon>
        <taxon>Micrococcales</taxon>
        <taxon>Intrasporangiaceae</taxon>
        <taxon>Terrabacter</taxon>
    </lineage>
</organism>
<dbReference type="Pfam" id="PF10094">
    <property type="entry name" value="DUF2332"/>
    <property type="match status" value="1"/>
</dbReference>